<dbReference type="AlphaFoldDB" id="A0A4Y2W0S8"/>
<keyword evidence="2" id="KW-1185">Reference proteome</keyword>
<name>A0A4Y2W0S8_ARAVE</name>
<dbReference type="EMBL" id="BGPR01054216">
    <property type="protein sequence ID" value="GBO30999.1"/>
    <property type="molecule type" value="Genomic_DNA"/>
</dbReference>
<accession>A0A4Y2W0S8</accession>
<comment type="caution">
    <text evidence="1">The sequence shown here is derived from an EMBL/GenBank/DDBJ whole genome shotgun (WGS) entry which is preliminary data.</text>
</comment>
<dbReference type="Proteomes" id="UP000499080">
    <property type="component" value="Unassembled WGS sequence"/>
</dbReference>
<organism evidence="1 2">
    <name type="scientific">Araneus ventricosus</name>
    <name type="common">Orbweaver spider</name>
    <name type="synonym">Epeira ventricosa</name>
    <dbReference type="NCBI Taxonomy" id="182803"/>
    <lineage>
        <taxon>Eukaryota</taxon>
        <taxon>Metazoa</taxon>
        <taxon>Ecdysozoa</taxon>
        <taxon>Arthropoda</taxon>
        <taxon>Chelicerata</taxon>
        <taxon>Arachnida</taxon>
        <taxon>Araneae</taxon>
        <taxon>Araneomorphae</taxon>
        <taxon>Entelegynae</taxon>
        <taxon>Araneoidea</taxon>
        <taxon>Araneidae</taxon>
        <taxon>Araneus</taxon>
    </lineage>
</organism>
<protein>
    <submittedName>
        <fullName evidence="1">Uncharacterized protein</fullName>
    </submittedName>
</protein>
<reference evidence="1 2" key="1">
    <citation type="journal article" date="2019" name="Sci. Rep.">
        <title>Orb-weaving spider Araneus ventricosus genome elucidates the spidroin gene catalogue.</title>
        <authorList>
            <person name="Kono N."/>
            <person name="Nakamura H."/>
            <person name="Ohtoshi R."/>
            <person name="Moran D.A.P."/>
            <person name="Shinohara A."/>
            <person name="Yoshida Y."/>
            <person name="Fujiwara M."/>
            <person name="Mori M."/>
            <person name="Tomita M."/>
            <person name="Arakawa K."/>
        </authorList>
    </citation>
    <scope>NUCLEOTIDE SEQUENCE [LARGE SCALE GENOMIC DNA]</scope>
</reference>
<gene>
    <name evidence="1" type="ORF">AVEN_8190_1</name>
</gene>
<sequence length="217" mass="24835">MELLSWTAGIARKAIMITVSPHKLEMEEADKNNELKTLNIGSKSPKTKEALLPPGGKVSARAKRGTIEISIYSDDKSKKRHFKYSRIRESELIEADLCSDFGEFGLSGEFDLSCLLFVHRALIEKHPDLVNRKGVIPQQYYKSQERLGMISKNWDGRTLNACESNTRMVTWHLIAKPSIHFTDKLDILERDKEKAIKIYGNQPNGLWWLEFWTEIGA</sequence>
<evidence type="ECO:0000313" key="1">
    <source>
        <dbReference type="EMBL" id="GBO30999.1"/>
    </source>
</evidence>
<proteinExistence type="predicted"/>
<evidence type="ECO:0000313" key="2">
    <source>
        <dbReference type="Proteomes" id="UP000499080"/>
    </source>
</evidence>